<dbReference type="InterPro" id="IPR051855">
    <property type="entry name" value="eIF2B_beta_subunit"/>
</dbReference>
<dbReference type="SUPFAM" id="SSF100950">
    <property type="entry name" value="NagB/RpiA/CoA transferase-like"/>
    <property type="match status" value="1"/>
</dbReference>
<dbReference type="GO" id="GO:0005829">
    <property type="term" value="C:cytosol"/>
    <property type="evidence" value="ECO:0007669"/>
    <property type="project" value="UniProtKB-SubCell"/>
</dbReference>
<comment type="similarity">
    <text evidence="2 9">Belongs to the eIF-2B alpha/beta/delta subunits family.</text>
</comment>
<dbReference type="OrthoDB" id="269919at2759"/>
<evidence type="ECO:0000256" key="10">
    <source>
        <dbReference type="SAM" id="MobiDB-lite"/>
    </source>
</evidence>
<comment type="subcellular location">
    <subcellularLocation>
        <location evidence="1">Cytoplasm</location>
        <location evidence="1">Cytosol</location>
    </subcellularLocation>
</comment>
<evidence type="ECO:0000256" key="5">
    <source>
        <dbReference type="ARBA" id="ARBA00022917"/>
    </source>
</evidence>
<dbReference type="GO" id="GO:0005851">
    <property type="term" value="C:eukaryotic translation initiation factor 2B complex"/>
    <property type="evidence" value="ECO:0007669"/>
    <property type="project" value="TreeGrafter"/>
</dbReference>
<keyword evidence="3" id="KW-0963">Cytoplasm</keyword>
<keyword evidence="4" id="KW-0396">Initiation factor</keyword>
<keyword evidence="11" id="KW-0808">Transferase</keyword>
<dbReference type="PANTHER" id="PTHR45859">
    <property type="entry name" value="TRANSLATION INITIATION FACTOR EIF-2B SUBUNIT BETA"/>
    <property type="match status" value="1"/>
</dbReference>
<feature type="region of interest" description="Disordered" evidence="10">
    <location>
        <begin position="137"/>
        <end position="167"/>
    </location>
</feature>
<proteinExistence type="inferred from homology"/>
<evidence type="ECO:0000256" key="4">
    <source>
        <dbReference type="ARBA" id="ARBA00022540"/>
    </source>
</evidence>
<dbReference type="Gene3D" id="3.40.50.10470">
    <property type="entry name" value="Translation initiation factor eif-2b, domain 2"/>
    <property type="match status" value="1"/>
</dbReference>
<dbReference type="GO" id="GO:0016740">
    <property type="term" value="F:transferase activity"/>
    <property type="evidence" value="ECO:0007669"/>
    <property type="project" value="UniProtKB-KW"/>
</dbReference>
<evidence type="ECO:0000256" key="9">
    <source>
        <dbReference type="RuleBase" id="RU003814"/>
    </source>
</evidence>
<dbReference type="InterPro" id="IPR037171">
    <property type="entry name" value="NagB/RpiA_transferase-like"/>
</dbReference>
<gene>
    <name evidence="11" type="ORF">K435DRAFT_971783</name>
</gene>
<evidence type="ECO:0000256" key="7">
    <source>
        <dbReference type="ARBA" id="ARBA00044228"/>
    </source>
</evidence>
<feature type="compositionally biased region" description="Polar residues" evidence="10">
    <location>
        <begin position="137"/>
        <end position="148"/>
    </location>
</feature>
<organism evidence="11 12">
    <name type="scientific">Dendrothele bispora (strain CBS 962.96)</name>
    <dbReference type="NCBI Taxonomy" id="1314807"/>
    <lineage>
        <taxon>Eukaryota</taxon>
        <taxon>Fungi</taxon>
        <taxon>Dikarya</taxon>
        <taxon>Basidiomycota</taxon>
        <taxon>Agaricomycotina</taxon>
        <taxon>Agaricomycetes</taxon>
        <taxon>Agaricomycetidae</taxon>
        <taxon>Agaricales</taxon>
        <taxon>Agaricales incertae sedis</taxon>
        <taxon>Dendrothele</taxon>
    </lineage>
</organism>
<evidence type="ECO:0000256" key="6">
    <source>
        <dbReference type="ARBA" id="ARBA00044122"/>
    </source>
</evidence>
<dbReference type="FunFam" id="3.40.50.10470:FF:000008">
    <property type="entry name" value="Translation initiation factor 2B, beta subunit"/>
    <property type="match status" value="1"/>
</dbReference>
<dbReference type="AlphaFoldDB" id="A0A4S8L315"/>
<accession>A0A4S8L315</accession>
<evidence type="ECO:0000256" key="2">
    <source>
        <dbReference type="ARBA" id="ARBA00007251"/>
    </source>
</evidence>
<comment type="subunit">
    <text evidence="8">Component of the translation initiation factor 2B (eIF2B) complex which is a heterodecamer of two sets of five different subunits: alpha, beta, gamma, delta and epsilon. Subunits alpha, beta and delta comprise a regulatory subcomplex and subunits epsilon and gamma comprise a catalytic subcomplex. Within the complex, the hexameric regulatory complex resides at the center, with the two heterodimeric catalytic subcomplexes bound on opposite sides.</text>
</comment>
<keyword evidence="12" id="KW-1185">Reference proteome</keyword>
<dbReference type="EMBL" id="ML179701">
    <property type="protein sequence ID" value="THU82882.1"/>
    <property type="molecule type" value="Genomic_DNA"/>
</dbReference>
<evidence type="ECO:0000313" key="12">
    <source>
        <dbReference type="Proteomes" id="UP000297245"/>
    </source>
</evidence>
<dbReference type="GO" id="GO:0005085">
    <property type="term" value="F:guanyl-nucleotide exchange factor activity"/>
    <property type="evidence" value="ECO:0007669"/>
    <property type="project" value="TreeGrafter"/>
</dbReference>
<evidence type="ECO:0000256" key="8">
    <source>
        <dbReference type="ARBA" id="ARBA00046432"/>
    </source>
</evidence>
<dbReference type="InterPro" id="IPR042529">
    <property type="entry name" value="IF_2B-like_C"/>
</dbReference>
<protein>
    <recommendedName>
        <fullName evidence="6">Translation initiation factor eIF2B subunit beta</fullName>
    </recommendedName>
    <alternativeName>
        <fullName evidence="7">eIF2B GDP-GTP exchange factor subunit beta</fullName>
    </alternativeName>
</protein>
<evidence type="ECO:0000313" key="11">
    <source>
        <dbReference type="EMBL" id="THU82882.1"/>
    </source>
</evidence>
<dbReference type="Proteomes" id="UP000297245">
    <property type="component" value="Unassembled WGS sequence"/>
</dbReference>
<evidence type="ECO:0000256" key="1">
    <source>
        <dbReference type="ARBA" id="ARBA00004514"/>
    </source>
</evidence>
<name>A0A4S8L315_DENBC</name>
<keyword evidence="5" id="KW-0648">Protein biosynthesis</keyword>
<reference evidence="11 12" key="1">
    <citation type="journal article" date="2019" name="Nat. Ecol. Evol.">
        <title>Megaphylogeny resolves global patterns of mushroom evolution.</title>
        <authorList>
            <person name="Varga T."/>
            <person name="Krizsan K."/>
            <person name="Foldi C."/>
            <person name="Dima B."/>
            <person name="Sanchez-Garcia M."/>
            <person name="Sanchez-Ramirez S."/>
            <person name="Szollosi G.J."/>
            <person name="Szarkandi J.G."/>
            <person name="Papp V."/>
            <person name="Albert L."/>
            <person name="Andreopoulos W."/>
            <person name="Angelini C."/>
            <person name="Antonin V."/>
            <person name="Barry K.W."/>
            <person name="Bougher N.L."/>
            <person name="Buchanan P."/>
            <person name="Buyck B."/>
            <person name="Bense V."/>
            <person name="Catcheside P."/>
            <person name="Chovatia M."/>
            <person name="Cooper J."/>
            <person name="Damon W."/>
            <person name="Desjardin D."/>
            <person name="Finy P."/>
            <person name="Geml J."/>
            <person name="Haridas S."/>
            <person name="Hughes K."/>
            <person name="Justo A."/>
            <person name="Karasinski D."/>
            <person name="Kautmanova I."/>
            <person name="Kiss B."/>
            <person name="Kocsube S."/>
            <person name="Kotiranta H."/>
            <person name="LaButti K.M."/>
            <person name="Lechner B.E."/>
            <person name="Liimatainen K."/>
            <person name="Lipzen A."/>
            <person name="Lukacs Z."/>
            <person name="Mihaltcheva S."/>
            <person name="Morgado L.N."/>
            <person name="Niskanen T."/>
            <person name="Noordeloos M.E."/>
            <person name="Ohm R.A."/>
            <person name="Ortiz-Santana B."/>
            <person name="Ovrebo C."/>
            <person name="Racz N."/>
            <person name="Riley R."/>
            <person name="Savchenko A."/>
            <person name="Shiryaev A."/>
            <person name="Soop K."/>
            <person name="Spirin V."/>
            <person name="Szebenyi C."/>
            <person name="Tomsovsky M."/>
            <person name="Tulloss R.E."/>
            <person name="Uehling J."/>
            <person name="Grigoriev I.V."/>
            <person name="Vagvolgyi C."/>
            <person name="Papp T."/>
            <person name="Martin F.M."/>
            <person name="Miettinen O."/>
            <person name="Hibbett D.S."/>
            <person name="Nagy L.G."/>
        </authorList>
    </citation>
    <scope>NUCLEOTIDE SEQUENCE [LARGE SCALE GENOMIC DNA]</scope>
    <source>
        <strain evidence="11 12">CBS 962.96</strain>
    </source>
</reference>
<sequence>MASDPQMLANQRIVEDLASRLRRRQVVGSRQAALETLLVLRQVVSRARFSNVDQLVDVIRSVGRRLVDAQPKGRAHSFLYEYADFNHGSFITGTSEHSVGNTVRKVLHHIREEYHTATEGSTPAPAPTFSIAKFVSQGQPRKQQTVQKNDAAKVPLKENDPDDPDSFARTLKPVLMEAIQDVFDELETVYDNISKNAKDHIHSDEIILTLGKSKTVESFLKAAAHHRNYTVIVAETAPSFVFSSFHDHGLTRHFTRYGGREMAKSLSSAGISTFLVPDSSIYALMSRVNKVILGAHAILANGGMFATSGALLAATAARAYSTPVVVCAGQFKLTPLWNLYHEYGALDFGDPSSVLGFEEGDLVDKVDVVNPYYDYVQPELLDAFITNYGDHPPSSIYRLLKETYDDEDNEL</sequence>
<dbReference type="InterPro" id="IPR000649">
    <property type="entry name" value="IF-2B-related"/>
</dbReference>
<dbReference type="GO" id="GO:0003743">
    <property type="term" value="F:translation initiation factor activity"/>
    <property type="evidence" value="ECO:0007669"/>
    <property type="project" value="UniProtKB-KW"/>
</dbReference>
<dbReference type="PANTHER" id="PTHR45859:SF1">
    <property type="entry name" value="TRANSLATION INITIATION FACTOR EIF-2B SUBUNIT BETA"/>
    <property type="match status" value="1"/>
</dbReference>
<dbReference type="Pfam" id="PF01008">
    <property type="entry name" value="IF-2B"/>
    <property type="match status" value="2"/>
</dbReference>
<evidence type="ECO:0000256" key="3">
    <source>
        <dbReference type="ARBA" id="ARBA00022490"/>
    </source>
</evidence>